<evidence type="ECO:0000313" key="11">
    <source>
        <dbReference type="Proteomes" id="UP000245383"/>
    </source>
</evidence>
<keyword evidence="2 7" id="KW-0489">Methyltransferase</keyword>
<dbReference type="EMBL" id="MBFR01000050">
    <property type="protein sequence ID" value="PVU95645.1"/>
    <property type="molecule type" value="Genomic_DNA"/>
</dbReference>
<accession>A0A2T9YTH5</accession>
<dbReference type="InterPro" id="IPR036703">
    <property type="entry name" value="MOB_kinase_act_sf"/>
</dbReference>
<dbReference type="FunFam" id="2.70.160.11:FF:000001">
    <property type="entry name" value="Blast:Protein arginine N-methyltransferase 1"/>
    <property type="match status" value="1"/>
</dbReference>
<dbReference type="GO" id="GO:0032259">
    <property type="term" value="P:methylation"/>
    <property type="evidence" value="ECO:0007669"/>
    <property type="project" value="UniProtKB-KW"/>
</dbReference>
<dbReference type="Pfam" id="PF03637">
    <property type="entry name" value="Mob1_phocein"/>
    <property type="match status" value="1"/>
</dbReference>
<evidence type="ECO:0000256" key="3">
    <source>
        <dbReference type="ARBA" id="ARBA00022679"/>
    </source>
</evidence>
<evidence type="ECO:0000256" key="2">
    <source>
        <dbReference type="ARBA" id="ARBA00022603"/>
    </source>
</evidence>
<dbReference type="CDD" id="cd02440">
    <property type="entry name" value="AdoMet_MTases"/>
    <property type="match status" value="1"/>
</dbReference>
<dbReference type="Pfam" id="PF13649">
    <property type="entry name" value="Methyltransf_25"/>
    <property type="match status" value="1"/>
</dbReference>
<proteinExistence type="predicted"/>
<dbReference type="SUPFAM" id="SSF101152">
    <property type="entry name" value="Mob1/phocein"/>
    <property type="match status" value="1"/>
</dbReference>
<dbReference type="AlphaFoldDB" id="A0A2T9YTH5"/>
<dbReference type="InterPro" id="IPR055135">
    <property type="entry name" value="PRMT_dom"/>
</dbReference>
<dbReference type="SMART" id="SM01388">
    <property type="entry name" value="Mob1_phocein"/>
    <property type="match status" value="1"/>
</dbReference>
<dbReference type="OrthoDB" id="7848332at2759"/>
<organism evidence="10 11">
    <name type="scientific">Smittium simulii</name>
    <dbReference type="NCBI Taxonomy" id="133385"/>
    <lineage>
        <taxon>Eukaryota</taxon>
        <taxon>Fungi</taxon>
        <taxon>Fungi incertae sedis</taxon>
        <taxon>Zoopagomycota</taxon>
        <taxon>Kickxellomycotina</taxon>
        <taxon>Harpellomycetes</taxon>
        <taxon>Harpellales</taxon>
        <taxon>Legeriomycetaceae</taxon>
        <taxon>Smittium</taxon>
    </lineage>
</organism>
<evidence type="ECO:0000259" key="9">
    <source>
        <dbReference type="Pfam" id="PF22528"/>
    </source>
</evidence>
<keyword evidence="5" id="KW-0539">Nucleus</keyword>
<evidence type="ECO:0000259" key="8">
    <source>
        <dbReference type="Pfam" id="PF13649"/>
    </source>
</evidence>
<keyword evidence="11" id="KW-1185">Reference proteome</keyword>
<comment type="subcellular location">
    <subcellularLocation>
        <location evidence="1">Nucleus</location>
    </subcellularLocation>
</comment>
<feature type="domain" description="Methyltransferase" evidence="8">
    <location>
        <begin position="218"/>
        <end position="292"/>
    </location>
</feature>
<dbReference type="STRING" id="133385.A0A2T9YTH5"/>
<feature type="binding site" evidence="6">
    <location>
        <position position="89"/>
    </location>
    <ligand>
        <name>Zn(2+)</name>
        <dbReference type="ChEBI" id="CHEBI:29105"/>
    </ligand>
</feature>
<dbReference type="Gene3D" id="2.70.160.11">
    <property type="entry name" value="Hnrnp arginine n-methyltransferase1"/>
    <property type="match status" value="1"/>
</dbReference>
<dbReference type="InterPro" id="IPR029063">
    <property type="entry name" value="SAM-dependent_MTases_sf"/>
</dbReference>
<dbReference type="Pfam" id="PF22528">
    <property type="entry name" value="PRMT_C"/>
    <property type="match status" value="1"/>
</dbReference>
<dbReference type="PROSITE" id="PS51678">
    <property type="entry name" value="SAM_MT_PRMT"/>
    <property type="match status" value="1"/>
</dbReference>
<dbReference type="InterPro" id="IPR005301">
    <property type="entry name" value="MOB_kinase_act_fam"/>
</dbReference>
<keyword evidence="3 7" id="KW-0808">Transferase</keyword>
<name>A0A2T9YTH5_9FUNG</name>
<evidence type="ECO:0000313" key="10">
    <source>
        <dbReference type="EMBL" id="PVU95645.1"/>
    </source>
</evidence>
<dbReference type="SUPFAM" id="SSF53335">
    <property type="entry name" value="S-adenosyl-L-methionine-dependent methyltransferases"/>
    <property type="match status" value="1"/>
</dbReference>
<dbReference type="GO" id="GO:0042054">
    <property type="term" value="F:histone methyltransferase activity"/>
    <property type="evidence" value="ECO:0007669"/>
    <property type="project" value="TreeGrafter"/>
</dbReference>
<reference evidence="10 11" key="1">
    <citation type="journal article" date="2018" name="MBio">
        <title>Comparative Genomics Reveals the Core Gene Toolbox for the Fungus-Insect Symbiosis.</title>
        <authorList>
            <person name="Wang Y."/>
            <person name="Stata M."/>
            <person name="Wang W."/>
            <person name="Stajich J.E."/>
            <person name="White M.M."/>
            <person name="Moncalvo J.M."/>
        </authorList>
    </citation>
    <scope>NUCLEOTIDE SEQUENCE [LARGE SCALE GENOMIC DNA]</scope>
    <source>
        <strain evidence="10 11">SWE-8-4</strain>
    </source>
</reference>
<gene>
    <name evidence="10" type="ORF">BB561_001682</name>
</gene>
<dbReference type="Gene3D" id="3.40.50.150">
    <property type="entry name" value="Vaccinia Virus protein VP39"/>
    <property type="match status" value="1"/>
</dbReference>
<keyword evidence="4 7" id="KW-0949">S-adenosyl-L-methionine</keyword>
<feature type="binding site" evidence="6">
    <location>
        <position position="94"/>
    </location>
    <ligand>
        <name>Zn(2+)</name>
        <dbReference type="ChEBI" id="CHEBI:29105"/>
    </ligand>
</feature>
<evidence type="ECO:0000256" key="7">
    <source>
        <dbReference type="PROSITE-ProRule" id="PRU01015"/>
    </source>
</evidence>
<comment type="caution">
    <text evidence="10">The sequence shown here is derived from an EMBL/GenBank/DDBJ whole genome shotgun (WGS) entry which is preliminary data.</text>
</comment>
<protein>
    <submittedName>
        <fullName evidence="10">Uncharacterized protein</fullName>
    </submittedName>
</protein>
<dbReference type="InterPro" id="IPR041698">
    <property type="entry name" value="Methyltransf_25"/>
</dbReference>
<dbReference type="PANTHER" id="PTHR11006:SF53">
    <property type="entry name" value="PROTEIN ARGININE N-METHYLTRANSFERASE 3"/>
    <property type="match status" value="1"/>
</dbReference>
<evidence type="ECO:0000256" key="5">
    <source>
        <dbReference type="ARBA" id="ARBA00023242"/>
    </source>
</evidence>
<evidence type="ECO:0000256" key="4">
    <source>
        <dbReference type="ARBA" id="ARBA00022691"/>
    </source>
</evidence>
<feature type="domain" description="Protein arginine N-methyltransferase" evidence="9">
    <location>
        <begin position="320"/>
        <end position="483"/>
    </location>
</feature>
<dbReference type="PANTHER" id="PTHR11006">
    <property type="entry name" value="PROTEIN ARGININE N-METHYLTRANSFERASE"/>
    <property type="match status" value="1"/>
</dbReference>
<dbReference type="GO" id="GO:0005634">
    <property type="term" value="C:nucleus"/>
    <property type="evidence" value="ECO:0007669"/>
    <property type="project" value="UniProtKB-SubCell"/>
</dbReference>
<sequence>MLNDNRGSKKMGLRDFAEEALGKESLKYAVVLPEGEDLKEWIAYHSLEPEYDNKMCKMIAKLYGIKNNFVVVDFYNHISVLFYAVEHQCTEEACPVMSASLRFQYLWTDSKNHPKPTKLPARKYIGLLMNWISEQINDIYVFPTHQVFSSYSNRLFIEMSSDNMQATTNKKQMSSKDYYFDSYAHFGIHEEMLKDQVRTNSYRDAIMKNKHLFKDKIVLDVGCGTGILSMFAASAGAKHVIGVDMSNIIDKAKLIVQENGFGDKITLLKGKMEEIEMPYKQVDIIISEWMGYFLLYESMLDTVLYARDKYLTEEGLVFPDKATMVIAGIEDGQYKEKKIAFWENVYGFKMTCIKEAALSEPLVDVVESDAIVTSSCVFREIDIKTVRKEDLAFTAPFKISGLQKDYMHAFIVWFDIWFSYCHKPVYFSTGPKAEYTHWKQTVLYTRDTLTISKNDQIEGTLTCKPNNSNPRDLDITIDYKLEGKDTKHSETCNYTLC</sequence>
<evidence type="ECO:0000256" key="1">
    <source>
        <dbReference type="ARBA" id="ARBA00004123"/>
    </source>
</evidence>
<keyword evidence="6" id="KW-0862">Zinc</keyword>
<dbReference type="Proteomes" id="UP000245383">
    <property type="component" value="Unassembled WGS sequence"/>
</dbReference>
<dbReference type="FunFam" id="3.40.50.150:FF:000116">
    <property type="entry name" value="probable protein arginine N-methyltransferase 1"/>
    <property type="match status" value="1"/>
</dbReference>
<dbReference type="InterPro" id="IPR025799">
    <property type="entry name" value="Arg_MeTrfase"/>
</dbReference>
<dbReference type="Gene3D" id="1.20.140.30">
    <property type="entry name" value="MOB kinase activator"/>
    <property type="match status" value="1"/>
</dbReference>
<keyword evidence="6" id="KW-0479">Metal-binding</keyword>
<dbReference type="GO" id="GO:0016274">
    <property type="term" value="F:protein-arginine N-methyltransferase activity"/>
    <property type="evidence" value="ECO:0007669"/>
    <property type="project" value="InterPro"/>
</dbReference>
<evidence type="ECO:0000256" key="6">
    <source>
        <dbReference type="PIRSR" id="PIRSR605301-1"/>
    </source>
</evidence>